<dbReference type="GO" id="GO:0003743">
    <property type="term" value="F:translation initiation factor activity"/>
    <property type="evidence" value="ECO:0007669"/>
    <property type="project" value="UniProtKB-KW"/>
</dbReference>
<name>A0A6C0BVC0_9ZZZZ</name>
<organism evidence="4">
    <name type="scientific">viral metagenome</name>
    <dbReference type="NCBI Taxonomy" id="1070528"/>
    <lineage>
        <taxon>unclassified sequences</taxon>
        <taxon>metagenomes</taxon>
        <taxon>organismal metagenomes</taxon>
    </lineage>
</organism>
<accession>A0A6C0BVC0</accession>
<dbReference type="GO" id="GO:0000340">
    <property type="term" value="F:RNA 7-methylguanosine cap binding"/>
    <property type="evidence" value="ECO:0007669"/>
    <property type="project" value="TreeGrafter"/>
</dbReference>
<keyword evidence="1" id="KW-0396">Initiation factor</keyword>
<proteinExistence type="predicted"/>
<evidence type="ECO:0000256" key="3">
    <source>
        <dbReference type="ARBA" id="ARBA00022917"/>
    </source>
</evidence>
<dbReference type="InterPro" id="IPR023398">
    <property type="entry name" value="TIF_eIF4e-like"/>
</dbReference>
<dbReference type="PANTHER" id="PTHR11960">
    <property type="entry name" value="EUKARYOTIC TRANSLATION INITIATION FACTOR 4E RELATED"/>
    <property type="match status" value="1"/>
</dbReference>
<keyword evidence="3" id="KW-0648">Protein biosynthesis</keyword>
<dbReference type="AlphaFoldDB" id="A0A6C0BVC0"/>
<reference evidence="4" key="1">
    <citation type="journal article" date="2020" name="Nature">
        <title>Giant virus diversity and host interactions through global metagenomics.</title>
        <authorList>
            <person name="Schulz F."/>
            <person name="Roux S."/>
            <person name="Paez-Espino D."/>
            <person name="Jungbluth S."/>
            <person name="Walsh D.A."/>
            <person name="Denef V.J."/>
            <person name="McMahon K.D."/>
            <person name="Konstantinidis K.T."/>
            <person name="Eloe-Fadrosh E.A."/>
            <person name="Kyrpides N.C."/>
            <person name="Woyke T."/>
        </authorList>
    </citation>
    <scope>NUCLEOTIDE SEQUENCE</scope>
    <source>
        <strain evidence="4">GVMAG-M-3300018428-35</strain>
    </source>
</reference>
<dbReference type="Pfam" id="PF01652">
    <property type="entry name" value="IF4E"/>
    <property type="match status" value="1"/>
</dbReference>
<keyword evidence="2" id="KW-0694">RNA-binding</keyword>
<evidence type="ECO:0000256" key="1">
    <source>
        <dbReference type="ARBA" id="ARBA00022540"/>
    </source>
</evidence>
<sequence>MKEYLLDTKWKIWYHSINDDSWKNSSYKMIYDINNLYDLRIITDNIKSNHLQNGMFFVMKEDIFPTWEYVDNREGCCISFKVPASHLLDNWNSLFIKIITNEIFKDKSKIDELNGFSISPKKEFNIIKLWLKNNTKNYEEFINEYEPFFVKSKSIHKKHF</sequence>
<protein>
    <submittedName>
        <fullName evidence="4">Uncharacterized protein</fullName>
    </submittedName>
</protein>
<dbReference type="SUPFAM" id="SSF55418">
    <property type="entry name" value="eIF4e-like"/>
    <property type="match status" value="1"/>
</dbReference>
<dbReference type="Gene3D" id="3.30.760.10">
    <property type="entry name" value="RNA Cap, Translation Initiation Factor Eif4e"/>
    <property type="match status" value="1"/>
</dbReference>
<dbReference type="EMBL" id="MN739245">
    <property type="protein sequence ID" value="QHS95203.1"/>
    <property type="molecule type" value="Genomic_DNA"/>
</dbReference>
<dbReference type="GO" id="GO:0016281">
    <property type="term" value="C:eukaryotic translation initiation factor 4F complex"/>
    <property type="evidence" value="ECO:0007669"/>
    <property type="project" value="TreeGrafter"/>
</dbReference>
<dbReference type="PANTHER" id="PTHR11960:SF8">
    <property type="entry name" value="EUKARYOTIC TRANSLATION INITIATION FACTOR 4E1-RELATED"/>
    <property type="match status" value="1"/>
</dbReference>
<evidence type="ECO:0000313" key="4">
    <source>
        <dbReference type="EMBL" id="QHS95203.1"/>
    </source>
</evidence>
<evidence type="ECO:0000256" key="2">
    <source>
        <dbReference type="ARBA" id="ARBA00022884"/>
    </source>
</evidence>
<dbReference type="InterPro" id="IPR001040">
    <property type="entry name" value="TIF_eIF_4E"/>
</dbReference>